<evidence type="ECO:0000313" key="1">
    <source>
        <dbReference type="EMBL" id="KAI3552863.1"/>
    </source>
</evidence>
<dbReference type="GO" id="GO:0005737">
    <property type="term" value="C:cytoplasm"/>
    <property type="evidence" value="ECO:0007669"/>
    <property type="project" value="TreeGrafter"/>
</dbReference>
<gene>
    <name evidence="1" type="ORF">CABS02_06868</name>
</gene>
<sequence length="283" mass="31050">MPSPDAEPGRRPPARIPFLLLVRTEKQAVDILAKYPDIEVVIGDLDNKDILVKAASTADIVLRVLSDRTWNDVDDIEEISSLPLEGHVHRDVDEAVLEAGERLHVPVAIISPCTIHGLGQGPLKSMGFSVGGYIEKVIDRGRGFQVAEAQNQWHQIHIDDCADAFILLAEEAAKPDGGKAQWGRKGYYFAESSPYDLKDIAETVAQVLYKLGKISSQRVDKLSEQDVSAIHPIGHFVWGGNSKARGDRLRALGWKPTGPDILATLPEVVKLIVKSKEVKSTIM</sequence>
<dbReference type="Gene3D" id="3.40.50.720">
    <property type="entry name" value="NAD(P)-binding Rossmann-like Domain"/>
    <property type="match status" value="1"/>
</dbReference>
<accession>A0A9P9XFH5</accession>
<dbReference type="PANTHER" id="PTHR48079:SF6">
    <property type="entry name" value="NAD(P)-BINDING DOMAIN-CONTAINING PROTEIN-RELATED"/>
    <property type="match status" value="1"/>
</dbReference>
<name>A0A9P9XFH5_9PEZI</name>
<dbReference type="AlphaFoldDB" id="A0A9P9XFH5"/>
<dbReference type="PANTHER" id="PTHR48079">
    <property type="entry name" value="PROTEIN YEEZ"/>
    <property type="match status" value="1"/>
</dbReference>
<evidence type="ECO:0000313" key="2">
    <source>
        <dbReference type="Proteomes" id="UP001056436"/>
    </source>
</evidence>
<organism evidence="1 2">
    <name type="scientific">Colletotrichum abscissum</name>
    <dbReference type="NCBI Taxonomy" id="1671311"/>
    <lineage>
        <taxon>Eukaryota</taxon>
        <taxon>Fungi</taxon>
        <taxon>Dikarya</taxon>
        <taxon>Ascomycota</taxon>
        <taxon>Pezizomycotina</taxon>
        <taxon>Sordariomycetes</taxon>
        <taxon>Hypocreomycetidae</taxon>
        <taxon>Glomerellales</taxon>
        <taxon>Glomerellaceae</taxon>
        <taxon>Colletotrichum</taxon>
        <taxon>Colletotrichum acutatum species complex</taxon>
    </lineage>
</organism>
<dbReference type="InterPro" id="IPR036291">
    <property type="entry name" value="NAD(P)-bd_dom_sf"/>
</dbReference>
<comment type="caution">
    <text evidence="1">The sequence shown here is derived from an EMBL/GenBank/DDBJ whole genome shotgun (WGS) entry which is preliminary data.</text>
</comment>
<protein>
    <submittedName>
        <fullName evidence="1">Uncharacterized protein</fullName>
    </submittedName>
</protein>
<dbReference type="EMBL" id="SDAQ01000035">
    <property type="protein sequence ID" value="KAI3552863.1"/>
    <property type="molecule type" value="Genomic_DNA"/>
</dbReference>
<dbReference type="InterPro" id="IPR051783">
    <property type="entry name" value="NAD(P)-dependent_oxidoreduct"/>
</dbReference>
<reference evidence="1" key="1">
    <citation type="submission" date="2019-01" db="EMBL/GenBank/DDBJ databases">
        <title>Colletotrichum abscissum LGMF1257.</title>
        <authorList>
            <person name="Baroncelli R."/>
        </authorList>
    </citation>
    <scope>NUCLEOTIDE SEQUENCE</scope>
    <source>
        <strain evidence="1">Ca142</strain>
    </source>
</reference>
<dbReference type="SUPFAM" id="SSF51735">
    <property type="entry name" value="NAD(P)-binding Rossmann-fold domains"/>
    <property type="match status" value="1"/>
</dbReference>
<keyword evidence="2" id="KW-1185">Reference proteome</keyword>
<dbReference type="OrthoDB" id="2130169at2759"/>
<dbReference type="GO" id="GO:0004029">
    <property type="term" value="F:aldehyde dehydrogenase (NAD+) activity"/>
    <property type="evidence" value="ECO:0007669"/>
    <property type="project" value="TreeGrafter"/>
</dbReference>
<dbReference type="Proteomes" id="UP001056436">
    <property type="component" value="Unassembled WGS sequence"/>
</dbReference>
<proteinExistence type="predicted"/>